<comment type="caution">
    <text evidence="2">The sequence shown here is derived from an EMBL/GenBank/DDBJ whole genome shotgun (WGS) entry which is preliminary data.</text>
</comment>
<dbReference type="Proteomes" id="UP001167796">
    <property type="component" value="Unassembled WGS sequence"/>
</dbReference>
<keyword evidence="3" id="KW-1185">Reference proteome</keyword>
<proteinExistence type="predicted"/>
<organism evidence="2 3">
    <name type="scientific">Hymenobacter mellowenesis</name>
    <dbReference type="NCBI Taxonomy" id="3063995"/>
    <lineage>
        <taxon>Bacteria</taxon>
        <taxon>Pseudomonadati</taxon>
        <taxon>Bacteroidota</taxon>
        <taxon>Cytophagia</taxon>
        <taxon>Cytophagales</taxon>
        <taxon>Hymenobacteraceae</taxon>
        <taxon>Hymenobacter</taxon>
    </lineage>
</organism>
<sequence>MLLSFLGLVLLLFIGKFIWDTFITDNTERQYQIRKRANPEEAARLENTVKRGEYFNFNYAPKSNEDHKTISLALLASKFGCEAYQVKEQYTRGLIEMIKESGASNTQIIQILSENLNQIRQSKGIEAVQFGIDPDDTPAAFTEIWLKELLAITEATQESLILQNQNNNKAASIPYTRISDDVTDILTGEELSAIQRGEIELAQFQKRYLKRDDETLASMGYYEKTYYSTEPKQNVDLRLRKAHPSIDSNAPARDDFDTNEDAPL</sequence>
<evidence type="ECO:0000256" key="1">
    <source>
        <dbReference type="SAM" id="MobiDB-lite"/>
    </source>
</evidence>
<gene>
    <name evidence="2" type="ORF">Q5H92_13830</name>
</gene>
<name>A0ABT9AE62_9BACT</name>
<feature type="region of interest" description="Disordered" evidence="1">
    <location>
        <begin position="243"/>
        <end position="264"/>
    </location>
</feature>
<dbReference type="EMBL" id="JAUQSX010000006">
    <property type="protein sequence ID" value="MDO7847445.1"/>
    <property type="molecule type" value="Genomic_DNA"/>
</dbReference>
<reference evidence="2" key="1">
    <citation type="submission" date="2023-07" db="EMBL/GenBank/DDBJ databases">
        <authorList>
            <person name="Kim M.K."/>
        </authorList>
    </citation>
    <scope>NUCLEOTIDE SEQUENCE</scope>
    <source>
        <strain evidence="2">M29</strain>
    </source>
</reference>
<protein>
    <submittedName>
        <fullName evidence="2">Uncharacterized protein</fullName>
    </submittedName>
</protein>
<accession>A0ABT9AE62</accession>
<evidence type="ECO:0000313" key="3">
    <source>
        <dbReference type="Proteomes" id="UP001167796"/>
    </source>
</evidence>
<dbReference type="RefSeq" id="WP_305012121.1">
    <property type="nucleotide sequence ID" value="NZ_JAUQSX010000006.1"/>
</dbReference>
<evidence type="ECO:0000313" key="2">
    <source>
        <dbReference type="EMBL" id="MDO7847445.1"/>
    </source>
</evidence>